<comment type="caution">
    <text evidence="1">The sequence shown here is derived from an EMBL/GenBank/DDBJ whole genome shotgun (WGS) entry which is preliminary data.</text>
</comment>
<sequence length="72" mass="7842">MAFHANPKNKGSKKVVREQERFAAFMPMCSGMLVVELRVLDPAAFPTTCGAALTEEALKKALVVHAFARVLP</sequence>
<accession>A0A835XTT8</accession>
<dbReference type="EMBL" id="JAEHOE010000078">
    <property type="protein sequence ID" value="KAG2488888.1"/>
    <property type="molecule type" value="Genomic_DNA"/>
</dbReference>
<reference evidence="1" key="1">
    <citation type="journal article" date="2020" name="bioRxiv">
        <title>Comparative genomics of Chlamydomonas.</title>
        <authorList>
            <person name="Craig R.J."/>
            <person name="Hasan A.R."/>
            <person name="Ness R.W."/>
            <person name="Keightley P.D."/>
        </authorList>
    </citation>
    <scope>NUCLEOTIDE SEQUENCE</scope>
    <source>
        <strain evidence="1">CCAP 11/70</strain>
    </source>
</reference>
<keyword evidence="2" id="KW-1185">Reference proteome</keyword>
<evidence type="ECO:0000313" key="1">
    <source>
        <dbReference type="EMBL" id="KAG2488888.1"/>
    </source>
</evidence>
<gene>
    <name evidence="1" type="ORF">HYH03_012518</name>
</gene>
<evidence type="ECO:0000313" key="2">
    <source>
        <dbReference type="Proteomes" id="UP000612055"/>
    </source>
</evidence>
<organism evidence="1 2">
    <name type="scientific">Edaphochlamys debaryana</name>
    <dbReference type="NCBI Taxonomy" id="47281"/>
    <lineage>
        <taxon>Eukaryota</taxon>
        <taxon>Viridiplantae</taxon>
        <taxon>Chlorophyta</taxon>
        <taxon>core chlorophytes</taxon>
        <taxon>Chlorophyceae</taxon>
        <taxon>CS clade</taxon>
        <taxon>Chlamydomonadales</taxon>
        <taxon>Chlamydomonadales incertae sedis</taxon>
        <taxon>Edaphochlamys</taxon>
    </lineage>
</organism>
<name>A0A835XTT8_9CHLO</name>
<protein>
    <submittedName>
        <fullName evidence="1">Uncharacterized protein</fullName>
    </submittedName>
</protein>
<dbReference type="AlphaFoldDB" id="A0A835XTT8"/>
<proteinExistence type="predicted"/>
<dbReference type="Proteomes" id="UP000612055">
    <property type="component" value="Unassembled WGS sequence"/>
</dbReference>